<evidence type="ECO:0000256" key="2">
    <source>
        <dbReference type="ARBA" id="ARBA00012379"/>
    </source>
</evidence>
<organism evidence="7 8">
    <name type="scientific">Fumia xinanensis</name>
    <dbReference type="NCBI Taxonomy" id="2763659"/>
    <lineage>
        <taxon>Bacteria</taxon>
        <taxon>Bacillati</taxon>
        <taxon>Bacillota</taxon>
        <taxon>Clostridia</taxon>
        <taxon>Eubacteriales</taxon>
        <taxon>Oscillospiraceae</taxon>
        <taxon>Fumia</taxon>
    </lineage>
</organism>
<dbReference type="Gene3D" id="2.70.40.10">
    <property type="match status" value="1"/>
</dbReference>
<evidence type="ECO:0000259" key="6">
    <source>
        <dbReference type="Pfam" id="PF00692"/>
    </source>
</evidence>
<dbReference type="PANTHER" id="PTHR11241">
    <property type="entry name" value="DEOXYURIDINE 5'-TRIPHOSPHATE NUCLEOTIDOHYDROLASE"/>
    <property type="match status" value="1"/>
</dbReference>
<dbReference type="Pfam" id="PF00692">
    <property type="entry name" value="dUTPase"/>
    <property type="match status" value="1"/>
</dbReference>
<dbReference type="GO" id="GO:0000287">
    <property type="term" value="F:magnesium ion binding"/>
    <property type="evidence" value="ECO:0007669"/>
    <property type="project" value="InterPro"/>
</dbReference>
<dbReference type="InterPro" id="IPR008181">
    <property type="entry name" value="dUTPase"/>
</dbReference>
<dbReference type="RefSeq" id="WP_249293782.1">
    <property type="nucleotide sequence ID" value="NZ_JACRSV010000001.1"/>
</dbReference>
<reference evidence="7" key="1">
    <citation type="submission" date="2020-08" db="EMBL/GenBank/DDBJ databases">
        <title>Genome public.</title>
        <authorList>
            <person name="Liu C."/>
            <person name="Sun Q."/>
        </authorList>
    </citation>
    <scope>NUCLEOTIDE SEQUENCE</scope>
    <source>
        <strain evidence="7">NSJ-33</strain>
    </source>
</reference>
<dbReference type="CDD" id="cd07557">
    <property type="entry name" value="trimeric_dUTPase"/>
    <property type="match status" value="1"/>
</dbReference>
<comment type="caution">
    <text evidence="7">The sequence shown here is derived from an EMBL/GenBank/DDBJ whole genome shotgun (WGS) entry which is preliminary data.</text>
</comment>
<accession>A0A926I6D8</accession>
<dbReference type="InterPro" id="IPR033704">
    <property type="entry name" value="dUTPase_trimeric"/>
</dbReference>
<dbReference type="EMBL" id="JACRSV010000001">
    <property type="protein sequence ID" value="MBC8558884.1"/>
    <property type="molecule type" value="Genomic_DNA"/>
</dbReference>
<dbReference type="AlphaFoldDB" id="A0A926I6D8"/>
<evidence type="ECO:0000256" key="4">
    <source>
        <dbReference type="ARBA" id="ARBA00023080"/>
    </source>
</evidence>
<gene>
    <name evidence="7" type="primary">dut</name>
    <name evidence="7" type="ORF">H8710_02245</name>
</gene>
<dbReference type="GO" id="GO:0046081">
    <property type="term" value="P:dUTP catabolic process"/>
    <property type="evidence" value="ECO:0007669"/>
    <property type="project" value="InterPro"/>
</dbReference>
<dbReference type="PANTHER" id="PTHR11241:SF0">
    <property type="entry name" value="DEOXYURIDINE 5'-TRIPHOSPHATE NUCLEOTIDOHYDROLASE"/>
    <property type="match status" value="1"/>
</dbReference>
<keyword evidence="3 7" id="KW-0378">Hydrolase</keyword>
<protein>
    <recommendedName>
        <fullName evidence="2">dUTP diphosphatase</fullName>
        <ecNumber evidence="2">3.6.1.23</ecNumber>
    </recommendedName>
</protein>
<evidence type="ECO:0000313" key="7">
    <source>
        <dbReference type="EMBL" id="MBC8558884.1"/>
    </source>
</evidence>
<comment type="similarity">
    <text evidence="1">Belongs to the dUTPase family.</text>
</comment>
<dbReference type="EC" id="3.6.1.23" evidence="2"/>
<keyword evidence="8" id="KW-1185">Reference proteome</keyword>
<name>A0A926I6D8_9FIRM</name>
<evidence type="ECO:0000313" key="8">
    <source>
        <dbReference type="Proteomes" id="UP000610760"/>
    </source>
</evidence>
<comment type="catalytic activity">
    <reaction evidence="5">
        <text>dUTP + H2O = dUMP + diphosphate + H(+)</text>
        <dbReference type="Rhea" id="RHEA:10248"/>
        <dbReference type="ChEBI" id="CHEBI:15377"/>
        <dbReference type="ChEBI" id="CHEBI:15378"/>
        <dbReference type="ChEBI" id="CHEBI:33019"/>
        <dbReference type="ChEBI" id="CHEBI:61555"/>
        <dbReference type="ChEBI" id="CHEBI:246422"/>
        <dbReference type="EC" id="3.6.1.23"/>
    </reaction>
</comment>
<evidence type="ECO:0000256" key="1">
    <source>
        <dbReference type="ARBA" id="ARBA00006581"/>
    </source>
</evidence>
<dbReference type="GO" id="GO:0006226">
    <property type="term" value="P:dUMP biosynthetic process"/>
    <property type="evidence" value="ECO:0007669"/>
    <property type="project" value="InterPro"/>
</dbReference>
<dbReference type="InterPro" id="IPR036157">
    <property type="entry name" value="dUTPase-like_sf"/>
</dbReference>
<sequence length="200" mass="22137">MRLIDADEAIYIATNHLINPYEIISFRAVIDKTPTIGIENLNRCYDNDFNSSKTQIVKIKLDTHAIKPTRAYITDAGLDLYSPVRRWVFAGDSALFDTGVHIELPYIYINGVQYPTTGFVKSKSGLNVNHDLVTEGVIDLGYTGSIKVKLHNLGKTDYLVNQGDKIAQLVILPVLTPDIRLVNSLPETARGDKGFGSSGR</sequence>
<evidence type="ECO:0000256" key="5">
    <source>
        <dbReference type="ARBA" id="ARBA00047686"/>
    </source>
</evidence>
<keyword evidence="4" id="KW-0546">Nucleotide metabolism</keyword>
<proteinExistence type="inferred from homology"/>
<evidence type="ECO:0000256" key="3">
    <source>
        <dbReference type="ARBA" id="ARBA00022801"/>
    </source>
</evidence>
<dbReference type="NCBIfam" id="TIGR00576">
    <property type="entry name" value="dut"/>
    <property type="match status" value="1"/>
</dbReference>
<feature type="domain" description="dUTPase-like" evidence="6">
    <location>
        <begin position="65"/>
        <end position="199"/>
    </location>
</feature>
<dbReference type="InterPro" id="IPR029054">
    <property type="entry name" value="dUTPase-like"/>
</dbReference>
<dbReference type="GO" id="GO:0004170">
    <property type="term" value="F:dUTP diphosphatase activity"/>
    <property type="evidence" value="ECO:0007669"/>
    <property type="project" value="UniProtKB-EC"/>
</dbReference>
<dbReference type="SUPFAM" id="SSF51283">
    <property type="entry name" value="dUTPase-like"/>
    <property type="match status" value="1"/>
</dbReference>
<dbReference type="Proteomes" id="UP000610760">
    <property type="component" value="Unassembled WGS sequence"/>
</dbReference>